<keyword evidence="6" id="KW-1133">Transmembrane helix</keyword>
<keyword evidence="1" id="KW-0134">Cell wall</keyword>
<evidence type="ECO:0000256" key="7">
    <source>
        <dbReference type="SAM" id="SignalP"/>
    </source>
</evidence>
<proteinExistence type="predicted"/>
<evidence type="ECO:0000256" key="1">
    <source>
        <dbReference type="ARBA" id="ARBA00022512"/>
    </source>
</evidence>
<accession>A0A7L4YTT3</accession>
<evidence type="ECO:0000256" key="6">
    <source>
        <dbReference type="SAM" id="Phobius"/>
    </source>
</evidence>
<evidence type="ECO:0000313" key="10">
    <source>
        <dbReference type="Proteomes" id="UP000463857"/>
    </source>
</evidence>
<evidence type="ECO:0000256" key="5">
    <source>
        <dbReference type="SAM" id="MobiDB-lite"/>
    </source>
</evidence>
<dbReference type="InterPro" id="IPR019931">
    <property type="entry name" value="LPXTG_anchor"/>
</dbReference>
<evidence type="ECO:0000256" key="4">
    <source>
        <dbReference type="ARBA" id="ARBA00023088"/>
    </source>
</evidence>
<evidence type="ECO:0000256" key="3">
    <source>
        <dbReference type="ARBA" id="ARBA00022729"/>
    </source>
</evidence>
<dbReference type="Proteomes" id="UP000463857">
    <property type="component" value="Chromosome"/>
</dbReference>
<keyword evidence="3 7" id="KW-0732">Signal</keyword>
<name>A0A7L4YTT3_9ACTN</name>
<keyword evidence="6" id="KW-0472">Membrane</keyword>
<keyword evidence="2" id="KW-0964">Secreted</keyword>
<feature type="region of interest" description="Disordered" evidence="5">
    <location>
        <begin position="145"/>
        <end position="177"/>
    </location>
</feature>
<protein>
    <submittedName>
        <fullName evidence="9">LPXTG cell wall anchor domain-containing protein</fullName>
    </submittedName>
</protein>
<dbReference type="PROSITE" id="PS50847">
    <property type="entry name" value="GRAM_POS_ANCHORING"/>
    <property type="match status" value="1"/>
</dbReference>
<evidence type="ECO:0000259" key="8">
    <source>
        <dbReference type="PROSITE" id="PS50847"/>
    </source>
</evidence>
<feature type="compositionally biased region" description="Gly residues" evidence="5">
    <location>
        <begin position="149"/>
        <end position="167"/>
    </location>
</feature>
<feature type="signal peptide" evidence="7">
    <location>
        <begin position="1"/>
        <end position="40"/>
    </location>
</feature>
<evidence type="ECO:0000256" key="2">
    <source>
        <dbReference type="ARBA" id="ARBA00022525"/>
    </source>
</evidence>
<evidence type="ECO:0000313" key="9">
    <source>
        <dbReference type="EMBL" id="QHC02462.1"/>
    </source>
</evidence>
<dbReference type="NCBIfam" id="TIGR01167">
    <property type="entry name" value="LPXTG_anchor"/>
    <property type="match status" value="1"/>
</dbReference>
<keyword evidence="4" id="KW-0572">Peptidoglycan-anchor</keyword>
<keyword evidence="6" id="KW-0812">Transmembrane</keyword>
<organism evidence="9 10">
    <name type="scientific">Epidermidibacterium keratini</name>
    <dbReference type="NCBI Taxonomy" id="1891644"/>
    <lineage>
        <taxon>Bacteria</taxon>
        <taxon>Bacillati</taxon>
        <taxon>Actinomycetota</taxon>
        <taxon>Actinomycetes</taxon>
        <taxon>Sporichthyales</taxon>
        <taxon>Sporichthyaceae</taxon>
        <taxon>Epidermidibacterium</taxon>
    </lineage>
</organism>
<feature type="domain" description="Gram-positive cocci surface proteins LPxTG" evidence="8">
    <location>
        <begin position="173"/>
        <end position="207"/>
    </location>
</feature>
<sequence length="207" mass="20323">MLNAAFTYPPGRTSVKRLTRAAVVVGATAGFALIAGPASAAPPESVPPITVTAVDGDDYNYEIVGAGCIGTEGTPGTITVYVYDSAGEPVFNEDGSPTYTAEADGSWGLEATLDPSDSYVVKATCDIYGETLNYPDAAINAATTAPAGNTGGSGTGSGTGTGTGGSKATGPELAATGADTDGLGWLAGGLVASGAAALYAGRRRKTS</sequence>
<gene>
    <name evidence="9" type="ORF">EK0264_14550</name>
</gene>
<feature type="chain" id="PRO_5029723891" evidence="7">
    <location>
        <begin position="41"/>
        <end position="207"/>
    </location>
</feature>
<dbReference type="KEGG" id="eke:EK0264_14550"/>
<feature type="transmembrane region" description="Helical" evidence="6">
    <location>
        <begin position="182"/>
        <end position="201"/>
    </location>
</feature>
<reference evidence="9 10" key="1">
    <citation type="journal article" date="2018" name="Int. J. Syst. Evol. Microbiol.">
        <title>Epidermidibacterium keratini gen. nov., sp. nov., a member of the family Sporichthyaceae, isolated from keratin epidermis.</title>
        <authorList>
            <person name="Lee D.G."/>
            <person name="Trujillo M.E."/>
            <person name="Kang S."/>
            <person name="Nam J.J."/>
            <person name="Kim Y.J."/>
        </authorList>
    </citation>
    <scope>NUCLEOTIDE SEQUENCE [LARGE SCALE GENOMIC DNA]</scope>
    <source>
        <strain evidence="9 10">EPI-7</strain>
    </source>
</reference>
<keyword evidence="10" id="KW-1185">Reference proteome</keyword>
<dbReference type="AlphaFoldDB" id="A0A7L4YTT3"/>
<dbReference type="EMBL" id="CP047156">
    <property type="protein sequence ID" value="QHC02462.1"/>
    <property type="molecule type" value="Genomic_DNA"/>
</dbReference>
<dbReference type="InParanoid" id="A0A7L4YTT3"/>